<dbReference type="InterPro" id="IPR047658">
    <property type="entry name" value="IS4-like_transpos"/>
</dbReference>
<sequence>MKMIPLFYQKHLKSQLSLAEYLFLQILVNILQSIKNVNLERLANGIPLPIKFESRRKRIQRFLSLPNLTIEKIWFPIIKEWLSIYFTNEKIIYVAIDRTNWSRINLFMVSVIWDKRAFPIYFKLLPKLGSSNIDEQQKLLSQVSPLFHNYKICVLGDREFCSVKLAKYLQSLGVYFCLRLKKNEFVEVEKDIFQELNSLGLEPGVSFFIQGVKVTKTRGFMSFNVACKWKRKINGVAPKEGWFILTNFEALKLAISAYKQRFDIEEMFRDFKKGGYNLEDTNVTDERFISLVLLIAIAYSSATIQGQQIKRKGIQKYIARIKEHGRTERRHSSFYIGLYGQNWVNFKDVCMDLVTELMKLNRNKCKYYQQGLRAMKLIESVL</sequence>
<reference evidence="2" key="1">
    <citation type="submission" date="2022-04" db="EMBL/GenBank/DDBJ databases">
        <title>Complete genome sequence of a cyanobacterium, Nostoc sp. SO-36, isolated in Antarctica.</title>
        <authorList>
            <person name="Kanesaki Y."/>
            <person name="Effendi D."/>
            <person name="Sakamoto T."/>
            <person name="Ohtani S."/>
            <person name="Awai K."/>
        </authorList>
    </citation>
    <scope>NUCLEOTIDE SEQUENCE</scope>
    <source>
        <strain evidence="2">SO-36</strain>
        <plasmid evidence="2">pANSO36A</plasmid>
    </source>
</reference>
<keyword evidence="3" id="KW-1185">Reference proteome</keyword>
<proteinExistence type="predicted"/>
<dbReference type="Proteomes" id="UP001055453">
    <property type="component" value="Plasmid pANSO36A"/>
</dbReference>
<organism evidence="2 3">
    <name type="scientific">Nostoc cf. commune SO-36</name>
    <dbReference type="NCBI Taxonomy" id="449208"/>
    <lineage>
        <taxon>Bacteria</taxon>
        <taxon>Bacillati</taxon>
        <taxon>Cyanobacteriota</taxon>
        <taxon>Cyanophyceae</taxon>
        <taxon>Nostocales</taxon>
        <taxon>Nostocaceae</taxon>
        <taxon>Nostoc</taxon>
    </lineage>
</organism>
<accession>A0ABN6QC79</accession>
<dbReference type="PANTHER" id="PTHR37319">
    <property type="entry name" value="TRANSPOSASE"/>
    <property type="match status" value="1"/>
</dbReference>
<dbReference type="InterPro" id="IPR047768">
    <property type="entry name" value="Tn5p-like"/>
</dbReference>
<dbReference type="InterPro" id="IPR002559">
    <property type="entry name" value="Transposase_11"/>
</dbReference>
<gene>
    <name evidence="2" type="ORF">ANSO36C_62620</name>
</gene>
<evidence type="ECO:0000313" key="3">
    <source>
        <dbReference type="Proteomes" id="UP001055453"/>
    </source>
</evidence>
<geneLocation type="plasmid" evidence="2 3">
    <name>pANSO36A</name>
</geneLocation>
<dbReference type="SUPFAM" id="SSF53098">
    <property type="entry name" value="Ribonuclease H-like"/>
    <property type="match status" value="1"/>
</dbReference>
<dbReference type="InterPro" id="IPR012337">
    <property type="entry name" value="RNaseH-like_sf"/>
</dbReference>
<name>A0ABN6QC79_NOSCO</name>
<dbReference type="Pfam" id="PF01609">
    <property type="entry name" value="DDE_Tnp_1"/>
    <property type="match status" value="1"/>
</dbReference>
<dbReference type="NCBIfam" id="NF033591">
    <property type="entry name" value="transpos_IS4_2"/>
    <property type="match status" value="1"/>
</dbReference>
<evidence type="ECO:0000313" key="2">
    <source>
        <dbReference type="EMBL" id="BDI20460.1"/>
    </source>
</evidence>
<evidence type="ECO:0000259" key="1">
    <source>
        <dbReference type="Pfam" id="PF01609"/>
    </source>
</evidence>
<dbReference type="Gene3D" id="3.90.350.10">
    <property type="entry name" value="Transposase Inhibitor Protein From Tn5, Chain A, domain 1"/>
    <property type="match status" value="1"/>
</dbReference>
<protein>
    <recommendedName>
        <fullName evidence="1">Transposase IS4-like domain-containing protein</fullName>
    </recommendedName>
</protein>
<dbReference type="PANTHER" id="PTHR37319:SF1">
    <property type="entry name" value="TRANSPOSASE TN5 DIMERISATION DOMAIN-CONTAINING PROTEIN"/>
    <property type="match status" value="1"/>
</dbReference>
<keyword evidence="2" id="KW-0614">Plasmid</keyword>
<dbReference type="EMBL" id="AP025733">
    <property type="protein sequence ID" value="BDI20460.1"/>
    <property type="molecule type" value="Genomic_DNA"/>
</dbReference>
<feature type="domain" description="Transposase IS4-like" evidence="1">
    <location>
        <begin position="132"/>
        <end position="299"/>
    </location>
</feature>